<proteinExistence type="predicted"/>
<dbReference type="InterPro" id="IPR046889">
    <property type="entry name" value="Sp-CxC"/>
</dbReference>
<reference evidence="1 2" key="1">
    <citation type="submission" date="2021-01" db="EMBL/GenBank/DDBJ databases">
        <title>Characterization of a novel blaVMB-2- harboring plasmid in Vibrio diabolicus.</title>
        <authorList>
            <person name="Liu M."/>
        </authorList>
    </citation>
    <scope>NUCLEOTIDE SEQUENCE [LARGE SCALE GENOMIC DNA]</scope>
    <source>
        <strain evidence="1 2">SLV18</strain>
    </source>
</reference>
<name>A0AA92LSX6_9VIBR</name>
<dbReference type="AlphaFoldDB" id="A0AA92LSX6"/>
<evidence type="ECO:0000313" key="1">
    <source>
        <dbReference type="EMBL" id="QRG82879.1"/>
    </source>
</evidence>
<accession>A0AA92LSX6</accession>
<dbReference type="Pfam" id="PF20304">
    <property type="entry name" value="Sp-CxC"/>
    <property type="match status" value="1"/>
</dbReference>
<dbReference type="Proteomes" id="UP000596337">
    <property type="component" value="Chromosome 1"/>
</dbReference>
<gene>
    <name evidence="1" type="ORF">JOS67_15170</name>
</gene>
<evidence type="ECO:0000313" key="2">
    <source>
        <dbReference type="Proteomes" id="UP000596337"/>
    </source>
</evidence>
<sequence length="78" mass="9048">MDLNAFKALLKEVDKDTQIAHQDYSNKSAVHKAALQIMQFEKELYYGDLVQSRHIQKIKDIIDVNAEDIVNETNKTRD</sequence>
<dbReference type="EMBL" id="CP069195">
    <property type="protein sequence ID" value="QRG82879.1"/>
    <property type="molecule type" value="Genomic_DNA"/>
</dbReference>
<dbReference type="RefSeq" id="WP_053308116.1">
    <property type="nucleotide sequence ID" value="NZ_CP069195.1"/>
</dbReference>
<organism evidence="1 2">
    <name type="scientific">Vibrio diabolicus</name>
    <dbReference type="NCBI Taxonomy" id="50719"/>
    <lineage>
        <taxon>Bacteria</taxon>
        <taxon>Pseudomonadati</taxon>
        <taxon>Pseudomonadota</taxon>
        <taxon>Gammaproteobacteria</taxon>
        <taxon>Vibrionales</taxon>
        <taxon>Vibrionaceae</taxon>
        <taxon>Vibrio</taxon>
        <taxon>Vibrio diabolicus subgroup</taxon>
    </lineage>
</organism>
<protein>
    <submittedName>
        <fullName evidence="1">Uncharacterized protein</fullName>
    </submittedName>
</protein>